<evidence type="ECO:0000256" key="4">
    <source>
        <dbReference type="ARBA" id="ARBA00022692"/>
    </source>
</evidence>
<evidence type="ECO:0000256" key="10">
    <source>
        <dbReference type="SAM" id="MobiDB-lite"/>
    </source>
</evidence>
<dbReference type="SUPFAM" id="SSF47661">
    <property type="entry name" value="t-snare proteins"/>
    <property type="match status" value="1"/>
</dbReference>
<keyword evidence="13" id="KW-1185">Reference proteome</keyword>
<dbReference type="GO" id="GO:0031201">
    <property type="term" value="C:SNARE complex"/>
    <property type="evidence" value="ECO:0007669"/>
    <property type="project" value="TreeGrafter"/>
</dbReference>
<comment type="similarity">
    <text evidence="2">Belongs to the syntaxin family.</text>
</comment>
<keyword evidence="5" id="KW-0653">Protein transport</keyword>
<dbReference type="EMBL" id="BNJQ01000037">
    <property type="protein sequence ID" value="GHP11871.1"/>
    <property type="molecule type" value="Genomic_DNA"/>
</dbReference>
<reference evidence="12" key="1">
    <citation type="submission" date="2020-10" db="EMBL/GenBank/DDBJ databases">
        <title>Unveiling of a novel bifunctional photoreceptor, Dualchrome1, isolated from a cosmopolitan green alga.</title>
        <authorList>
            <person name="Suzuki S."/>
            <person name="Kawachi M."/>
        </authorList>
    </citation>
    <scope>NUCLEOTIDE SEQUENCE</scope>
    <source>
        <strain evidence="12">NIES 2893</strain>
    </source>
</reference>
<keyword evidence="3" id="KW-0813">Transport</keyword>
<evidence type="ECO:0000256" key="1">
    <source>
        <dbReference type="ARBA" id="ARBA00004211"/>
    </source>
</evidence>
<proteinExistence type="inferred from homology"/>
<gene>
    <name evidence="12" type="ORF">PPROV_001059800</name>
</gene>
<evidence type="ECO:0000256" key="5">
    <source>
        <dbReference type="ARBA" id="ARBA00022927"/>
    </source>
</evidence>
<feature type="transmembrane region" description="Helical" evidence="11">
    <location>
        <begin position="309"/>
        <end position="330"/>
    </location>
</feature>
<comment type="subcellular location">
    <subcellularLocation>
        <location evidence="1">Membrane</location>
        <topology evidence="1">Single-pass type IV membrane protein</topology>
    </subcellularLocation>
</comment>
<dbReference type="GO" id="GO:0015031">
    <property type="term" value="P:protein transport"/>
    <property type="evidence" value="ECO:0007669"/>
    <property type="project" value="UniProtKB-KW"/>
</dbReference>
<evidence type="ECO:0000256" key="7">
    <source>
        <dbReference type="ARBA" id="ARBA00023054"/>
    </source>
</evidence>
<evidence type="ECO:0000313" key="13">
    <source>
        <dbReference type="Proteomes" id="UP000660262"/>
    </source>
</evidence>
<evidence type="ECO:0000256" key="9">
    <source>
        <dbReference type="SAM" id="Coils"/>
    </source>
</evidence>
<dbReference type="GO" id="GO:0006890">
    <property type="term" value="P:retrograde vesicle-mediated transport, Golgi to endoplasmic reticulum"/>
    <property type="evidence" value="ECO:0007669"/>
    <property type="project" value="TreeGrafter"/>
</dbReference>
<sequence>MRRKKERAASATTFDLSVSTSAAVPAFKRAVLGNTGHEAATSAAVDRTAEFRGCAHYTAAPVVASESCRSSPYNAQAALALSSLSTLNSELSLAERNGFSDPKRTLPASHQSMETALRDIARLCASQIDALREGLPDPSSQKIPPKKAHLLAHRHGVALALSERLAKAMRTLDSMSQKRDDAEKAAEAAFARRRRYSGAAAPSQSSLGQERQQQQQMQYTEAHGQQQQQQMQHAEAHAVLADLRAFEAQARLTESQVEDIARLNHELGQHVVHQTAQIEQLYMDAVDTADNVARGNVELKKAVERSGTAAWIVFVILVCLSFALLVLDYVSG</sequence>
<evidence type="ECO:0000256" key="8">
    <source>
        <dbReference type="ARBA" id="ARBA00023136"/>
    </source>
</evidence>
<feature type="compositionally biased region" description="Low complexity" evidence="10">
    <location>
        <begin position="203"/>
        <end position="218"/>
    </location>
</feature>
<keyword evidence="8 11" id="KW-0472">Membrane</keyword>
<keyword evidence="4 11" id="KW-0812">Transmembrane</keyword>
<dbReference type="GO" id="GO:0005783">
    <property type="term" value="C:endoplasmic reticulum"/>
    <property type="evidence" value="ECO:0007669"/>
    <property type="project" value="TreeGrafter"/>
</dbReference>
<dbReference type="Proteomes" id="UP000660262">
    <property type="component" value="Unassembled WGS sequence"/>
</dbReference>
<evidence type="ECO:0000256" key="2">
    <source>
        <dbReference type="ARBA" id="ARBA00009063"/>
    </source>
</evidence>
<dbReference type="InterPro" id="IPR010989">
    <property type="entry name" value="SNARE"/>
</dbReference>
<evidence type="ECO:0000313" key="12">
    <source>
        <dbReference type="EMBL" id="GHP11871.1"/>
    </source>
</evidence>
<dbReference type="AlphaFoldDB" id="A0A830I281"/>
<name>A0A830I281_9CHLO</name>
<accession>A0A830I281</accession>
<comment type="caution">
    <text evidence="12">The sequence shown here is derived from an EMBL/GenBank/DDBJ whole genome shotgun (WGS) entry which is preliminary data.</text>
</comment>
<feature type="coiled-coil region" evidence="9">
    <location>
        <begin position="165"/>
        <end position="192"/>
    </location>
</feature>
<evidence type="ECO:0000256" key="11">
    <source>
        <dbReference type="SAM" id="Phobius"/>
    </source>
</evidence>
<dbReference type="PANTHER" id="PTHR15959:SF0">
    <property type="entry name" value="SYNTAXIN-18"/>
    <property type="match status" value="1"/>
</dbReference>
<dbReference type="PANTHER" id="PTHR15959">
    <property type="entry name" value="SYNTAXIN-18"/>
    <property type="match status" value="1"/>
</dbReference>
<feature type="region of interest" description="Disordered" evidence="10">
    <location>
        <begin position="193"/>
        <end position="233"/>
    </location>
</feature>
<organism evidence="12 13">
    <name type="scientific">Pycnococcus provasolii</name>
    <dbReference type="NCBI Taxonomy" id="41880"/>
    <lineage>
        <taxon>Eukaryota</taxon>
        <taxon>Viridiplantae</taxon>
        <taxon>Chlorophyta</taxon>
        <taxon>Pseudoscourfieldiophyceae</taxon>
        <taxon>Pseudoscourfieldiales</taxon>
        <taxon>Pycnococcaceae</taxon>
        <taxon>Pycnococcus</taxon>
    </lineage>
</organism>
<evidence type="ECO:0000256" key="3">
    <source>
        <dbReference type="ARBA" id="ARBA00022448"/>
    </source>
</evidence>
<dbReference type="Gene3D" id="1.20.5.110">
    <property type="match status" value="1"/>
</dbReference>
<dbReference type="OrthoDB" id="342981at2759"/>
<evidence type="ECO:0000256" key="6">
    <source>
        <dbReference type="ARBA" id="ARBA00022989"/>
    </source>
</evidence>
<protein>
    <submittedName>
        <fullName evidence="12">Syntaxin</fullName>
    </submittedName>
</protein>
<keyword evidence="7 9" id="KW-0175">Coiled coil</keyword>
<keyword evidence="6 11" id="KW-1133">Transmembrane helix</keyword>